<gene>
    <name evidence="2" type="ORF">GPM918_LOCUS25915</name>
    <name evidence="3" type="ORF">SRO942_LOCUS25982</name>
</gene>
<dbReference type="Proteomes" id="UP000681722">
    <property type="component" value="Unassembled WGS sequence"/>
</dbReference>
<sequence length="183" mass="21675">MNLGRKPLLRRQMLSQRRNYPDKRDYENVVKTKFKRQRKPLAMTNDEVKAAKEKFSRESGGRPVKRKDESLAERRTDSLLVLQGDESDDATLMNQMTLELEQPEQDLDKLKQFWKSTLKSRRDLIRKNKIADVLQLYPAYKIPELIFYEVELTRKLDIRRNTQKCLAVLYGKLVAHDKTSYLT</sequence>
<dbReference type="AlphaFoldDB" id="A0A814ZT53"/>
<comment type="caution">
    <text evidence="2">The sequence shown here is derived from an EMBL/GenBank/DDBJ whole genome shotgun (WGS) entry which is preliminary data.</text>
</comment>
<feature type="region of interest" description="Disordered" evidence="1">
    <location>
        <begin position="1"/>
        <end position="71"/>
    </location>
</feature>
<evidence type="ECO:0000313" key="4">
    <source>
        <dbReference type="Proteomes" id="UP000663829"/>
    </source>
</evidence>
<feature type="non-terminal residue" evidence="2">
    <location>
        <position position="1"/>
    </location>
</feature>
<dbReference type="Proteomes" id="UP000663829">
    <property type="component" value="Unassembled WGS sequence"/>
</dbReference>
<evidence type="ECO:0000313" key="3">
    <source>
        <dbReference type="EMBL" id="CAF4012789.1"/>
    </source>
</evidence>
<accession>A0A814ZT53</accession>
<dbReference type="EMBL" id="CAJNOQ010010237">
    <property type="protein sequence ID" value="CAF1246482.1"/>
    <property type="molecule type" value="Genomic_DNA"/>
</dbReference>
<protein>
    <submittedName>
        <fullName evidence="2">Uncharacterized protein</fullName>
    </submittedName>
</protein>
<name>A0A814ZT53_9BILA</name>
<feature type="compositionally biased region" description="Basic and acidic residues" evidence="1">
    <location>
        <begin position="19"/>
        <end position="30"/>
    </location>
</feature>
<organism evidence="2 4">
    <name type="scientific">Didymodactylos carnosus</name>
    <dbReference type="NCBI Taxonomy" id="1234261"/>
    <lineage>
        <taxon>Eukaryota</taxon>
        <taxon>Metazoa</taxon>
        <taxon>Spiralia</taxon>
        <taxon>Gnathifera</taxon>
        <taxon>Rotifera</taxon>
        <taxon>Eurotatoria</taxon>
        <taxon>Bdelloidea</taxon>
        <taxon>Philodinida</taxon>
        <taxon>Philodinidae</taxon>
        <taxon>Didymodactylos</taxon>
    </lineage>
</organism>
<proteinExistence type="predicted"/>
<reference evidence="2" key="1">
    <citation type="submission" date="2021-02" db="EMBL/GenBank/DDBJ databases">
        <authorList>
            <person name="Nowell W R."/>
        </authorList>
    </citation>
    <scope>NUCLEOTIDE SEQUENCE</scope>
</reference>
<evidence type="ECO:0000256" key="1">
    <source>
        <dbReference type="SAM" id="MobiDB-lite"/>
    </source>
</evidence>
<feature type="compositionally biased region" description="Basic and acidic residues" evidence="1">
    <location>
        <begin position="46"/>
        <end position="71"/>
    </location>
</feature>
<dbReference type="EMBL" id="CAJOBC010012662">
    <property type="protein sequence ID" value="CAF4012789.1"/>
    <property type="molecule type" value="Genomic_DNA"/>
</dbReference>
<evidence type="ECO:0000313" key="2">
    <source>
        <dbReference type="EMBL" id="CAF1246482.1"/>
    </source>
</evidence>
<keyword evidence="4" id="KW-1185">Reference proteome</keyword>